<dbReference type="RefSeq" id="WP_118260227.1">
    <property type="nucleotide sequence ID" value="NZ_CALBWO010000040.1"/>
</dbReference>
<dbReference type="Gene3D" id="2.60.120.10">
    <property type="entry name" value="Jelly Rolls"/>
    <property type="match status" value="1"/>
</dbReference>
<dbReference type="CDD" id="cd00038">
    <property type="entry name" value="CAP_ED"/>
    <property type="match status" value="1"/>
</dbReference>
<evidence type="ECO:0000259" key="1">
    <source>
        <dbReference type="PROSITE" id="PS50042"/>
    </source>
</evidence>
<dbReference type="SUPFAM" id="SSF51206">
    <property type="entry name" value="cAMP-binding domain-like"/>
    <property type="match status" value="1"/>
</dbReference>
<dbReference type="InterPro" id="IPR000595">
    <property type="entry name" value="cNMP-bd_dom"/>
</dbReference>
<protein>
    <submittedName>
        <fullName evidence="2">Crp/Fnr family transcriptional regulator</fullName>
    </submittedName>
</protein>
<name>A0A412X0F6_9BACT</name>
<sequence>MTFSNILQQQYKLSSDSILLLLKDAITISFNKKEPIVQEGQRNDYIYFVEKGSVRGFIEREGKEFTLLFAFEGDMAATMPSLSQTPTAKFTLETLESSTLVKISRFHLEYLFLHSLELANWGRKLMEKTMQEYEHYFIEYYWADKGLQYQMLIKEFPQLLQRVSLKEIASYLNITPQSLSRIRAHLK</sequence>
<dbReference type="InterPro" id="IPR018490">
    <property type="entry name" value="cNMP-bd_dom_sf"/>
</dbReference>
<accession>A0A412X0F6</accession>
<proteinExistence type="predicted"/>
<dbReference type="InterPro" id="IPR014710">
    <property type="entry name" value="RmlC-like_jellyroll"/>
</dbReference>
<feature type="domain" description="Cyclic nucleotide-binding" evidence="1">
    <location>
        <begin position="13"/>
        <end position="112"/>
    </location>
</feature>
<reference evidence="2 3" key="1">
    <citation type="submission" date="2018-08" db="EMBL/GenBank/DDBJ databases">
        <title>A genome reference for cultivated species of the human gut microbiota.</title>
        <authorList>
            <person name="Zou Y."/>
            <person name="Xue W."/>
            <person name="Luo G."/>
        </authorList>
    </citation>
    <scope>NUCLEOTIDE SEQUENCE [LARGE SCALE GENOMIC DNA]</scope>
    <source>
        <strain evidence="2 3">AF14-49</strain>
    </source>
</reference>
<dbReference type="EMBL" id="QRZA01000010">
    <property type="protein sequence ID" value="RGV33860.1"/>
    <property type="molecule type" value="Genomic_DNA"/>
</dbReference>
<evidence type="ECO:0000313" key="2">
    <source>
        <dbReference type="EMBL" id="RGV33860.1"/>
    </source>
</evidence>
<evidence type="ECO:0000313" key="3">
    <source>
        <dbReference type="Proteomes" id="UP000283589"/>
    </source>
</evidence>
<comment type="caution">
    <text evidence="2">The sequence shown here is derived from an EMBL/GenBank/DDBJ whole genome shotgun (WGS) entry which is preliminary data.</text>
</comment>
<dbReference type="Proteomes" id="UP000283589">
    <property type="component" value="Unassembled WGS sequence"/>
</dbReference>
<gene>
    <name evidence="2" type="ORF">DWW18_09430</name>
</gene>
<organism evidence="2 3">
    <name type="scientific">Butyricimonas virosa</name>
    <dbReference type="NCBI Taxonomy" id="544645"/>
    <lineage>
        <taxon>Bacteria</taxon>
        <taxon>Pseudomonadati</taxon>
        <taxon>Bacteroidota</taxon>
        <taxon>Bacteroidia</taxon>
        <taxon>Bacteroidales</taxon>
        <taxon>Odoribacteraceae</taxon>
        <taxon>Butyricimonas</taxon>
    </lineage>
</organism>
<dbReference type="Pfam" id="PF00027">
    <property type="entry name" value="cNMP_binding"/>
    <property type="match status" value="1"/>
</dbReference>
<dbReference type="PROSITE" id="PS50042">
    <property type="entry name" value="CNMP_BINDING_3"/>
    <property type="match status" value="1"/>
</dbReference>
<dbReference type="AlphaFoldDB" id="A0A412X0F6"/>